<dbReference type="InterPro" id="IPR017972">
    <property type="entry name" value="Cyt_P450_CS"/>
</dbReference>
<comment type="caution">
    <text evidence="4">The sequence shown here is derived from an EMBL/GenBank/DDBJ whole genome shotgun (WGS) entry which is preliminary data.</text>
</comment>
<comment type="cofactor">
    <cofactor evidence="1">
        <name>heme</name>
        <dbReference type="ChEBI" id="CHEBI:30413"/>
    </cofactor>
</comment>
<keyword evidence="3" id="KW-0560">Oxidoreductase</keyword>
<evidence type="ECO:0000256" key="3">
    <source>
        <dbReference type="RuleBase" id="RU000461"/>
    </source>
</evidence>
<reference evidence="4 5" key="1">
    <citation type="submission" date="2024-09" db="EMBL/GenBank/DDBJ databases">
        <authorList>
            <person name="Sun Q."/>
            <person name="Mori K."/>
        </authorList>
    </citation>
    <scope>NUCLEOTIDE SEQUENCE [LARGE SCALE GENOMIC DNA]</scope>
    <source>
        <strain evidence="4 5">CCM 7659</strain>
    </source>
</reference>
<dbReference type="InterPro" id="IPR050121">
    <property type="entry name" value="Cytochrome_P450_monoxygenase"/>
</dbReference>
<organism evidence="4 5">
    <name type="scientific">Dietzia aerolata</name>
    <dbReference type="NCBI Taxonomy" id="595984"/>
    <lineage>
        <taxon>Bacteria</taxon>
        <taxon>Bacillati</taxon>
        <taxon>Actinomycetota</taxon>
        <taxon>Actinomycetes</taxon>
        <taxon>Mycobacteriales</taxon>
        <taxon>Dietziaceae</taxon>
        <taxon>Dietzia</taxon>
    </lineage>
</organism>
<evidence type="ECO:0000256" key="1">
    <source>
        <dbReference type="ARBA" id="ARBA00001971"/>
    </source>
</evidence>
<dbReference type="EMBL" id="JBHMDY010000001">
    <property type="protein sequence ID" value="MFB9258292.1"/>
    <property type="molecule type" value="Genomic_DNA"/>
</dbReference>
<protein>
    <submittedName>
        <fullName evidence="4">Cytochrome P450</fullName>
    </submittedName>
</protein>
<name>A0ABV5JLN1_9ACTN</name>
<keyword evidence="3" id="KW-0479">Metal-binding</keyword>
<dbReference type="RefSeq" id="WP_182633298.1">
    <property type="nucleotide sequence ID" value="NZ_JAALDM010000265.1"/>
</dbReference>
<accession>A0ABV5JLN1</accession>
<dbReference type="Gene3D" id="1.10.630.10">
    <property type="entry name" value="Cytochrome P450"/>
    <property type="match status" value="1"/>
</dbReference>
<evidence type="ECO:0000313" key="4">
    <source>
        <dbReference type="EMBL" id="MFB9258292.1"/>
    </source>
</evidence>
<dbReference type="Pfam" id="PF00067">
    <property type="entry name" value="p450"/>
    <property type="match status" value="1"/>
</dbReference>
<keyword evidence="5" id="KW-1185">Reference proteome</keyword>
<keyword evidence="3" id="KW-0349">Heme</keyword>
<dbReference type="InterPro" id="IPR002401">
    <property type="entry name" value="Cyt_P450_E_grp-I"/>
</dbReference>
<dbReference type="InterPro" id="IPR036396">
    <property type="entry name" value="Cyt_P450_sf"/>
</dbReference>
<sequence length="449" mass="49133">MTTTIDSAPWAPGRLPGIGHAHLLLDDPIPLIRRLPDVGPVVRVGLGPRPVYLVTTAELLRSIGLGTAGRFHRDDLIEPVAPFAGRTLVTLSGDDHRRRRRLIAPAFHRNRISAYSPEFGRIAEDWVARLPVGEPIDLVPEVDRLALETLIATLIAADLGEQARSTIQSDSPLLLAEAAFRTLMPRPLRRLRPAAERRFLTASARLRGLLRDIVAQYRTSGTDHGDLLSTLVTGVDPGTGESLDDETIIDEMVGFLMGGVESPSGMLVSFVHELVRAPEVRDKAVAEVDEVIGDRPVRAEDATALPYLRTVLQETMRLWAPWINMLTADGPVTLGDVTVPSGTMVGFSANMIHHDPSYYPEPERFRPERWSDPEAELVDQSAVVPFGVGARRCPGDHFSWAQLTLQAAALLRTRLPVLPTQDVGRAVGSTTKGVGIRPSTARVVLYPRR</sequence>
<dbReference type="PANTHER" id="PTHR24305">
    <property type="entry name" value="CYTOCHROME P450"/>
    <property type="match status" value="1"/>
</dbReference>
<evidence type="ECO:0000256" key="2">
    <source>
        <dbReference type="ARBA" id="ARBA00010617"/>
    </source>
</evidence>
<keyword evidence="3" id="KW-0503">Monooxygenase</keyword>
<dbReference type="PANTHER" id="PTHR24305:SF166">
    <property type="entry name" value="CYTOCHROME P450 12A4, MITOCHONDRIAL-RELATED"/>
    <property type="match status" value="1"/>
</dbReference>
<keyword evidence="3" id="KW-0408">Iron</keyword>
<dbReference type="SUPFAM" id="SSF48264">
    <property type="entry name" value="Cytochrome P450"/>
    <property type="match status" value="1"/>
</dbReference>
<dbReference type="Proteomes" id="UP001589700">
    <property type="component" value="Unassembled WGS sequence"/>
</dbReference>
<proteinExistence type="inferred from homology"/>
<dbReference type="PROSITE" id="PS00086">
    <property type="entry name" value="CYTOCHROME_P450"/>
    <property type="match status" value="1"/>
</dbReference>
<dbReference type="PRINTS" id="PR00463">
    <property type="entry name" value="EP450I"/>
</dbReference>
<dbReference type="InterPro" id="IPR001128">
    <property type="entry name" value="Cyt_P450"/>
</dbReference>
<comment type="similarity">
    <text evidence="2 3">Belongs to the cytochrome P450 family.</text>
</comment>
<evidence type="ECO:0000313" key="5">
    <source>
        <dbReference type="Proteomes" id="UP001589700"/>
    </source>
</evidence>
<gene>
    <name evidence="4" type="ORF">ACFFVD_00565</name>
</gene>